<dbReference type="eggNOG" id="ENOG502TH27">
    <property type="taxonomic scope" value="Eukaryota"/>
</dbReference>
<feature type="domain" description="BTB" evidence="1">
    <location>
        <begin position="132"/>
        <end position="231"/>
    </location>
</feature>
<dbReference type="CDD" id="cd18186">
    <property type="entry name" value="BTB_POZ_ZBTB_KLHL-like"/>
    <property type="match status" value="1"/>
</dbReference>
<protein>
    <submittedName>
        <fullName evidence="3">BTB domain-containing protein</fullName>
    </submittedName>
</protein>
<dbReference type="InterPro" id="IPR011333">
    <property type="entry name" value="SKP1/BTB/POZ_sf"/>
</dbReference>
<dbReference type="WBParaSite" id="Csp11.Scaffold629.g13521.t1">
    <property type="protein sequence ID" value="Csp11.Scaffold629.g13521.t1"/>
    <property type="gene ID" value="Csp11.Scaffold629.g13521"/>
</dbReference>
<sequence length="265" mass="31086">MATAILNLPTTSTRIMVGGQECDLTLTIAKLNFNGTNYLGLEVKYNHYLPPGSSCEYTTEVNVMNKRFNLKHYRFNNDRLYLPTFMKWDDVVVMADTETSVHCSARVIGFKRFENVERRISDRSYHGTNNLRNVRNVDLTIIVGKYKLLINKDYLMAMSGFFGEILQNADKYSTHNDVHLTESRDDAFVTMIDICHHKFWCNYDLKDDLWEIAHIYQFPFVIEFHKRFFNTDQEAAPLNADKEFSMERTLDKDLSRLLTRHVRHS</sequence>
<dbReference type="AlphaFoldDB" id="A0A1I7U043"/>
<name>A0A1I7U043_9PELO</name>
<evidence type="ECO:0000313" key="2">
    <source>
        <dbReference type="Proteomes" id="UP000095282"/>
    </source>
</evidence>
<proteinExistence type="predicted"/>
<dbReference type="InterPro" id="IPR000210">
    <property type="entry name" value="BTB/POZ_dom"/>
</dbReference>
<evidence type="ECO:0000259" key="1">
    <source>
        <dbReference type="Pfam" id="PF00651"/>
    </source>
</evidence>
<dbReference type="Proteomes" id="UP000095282">
    <property type="component" value="Unplaced"/>
</dbReference>
<evidence type="ECO:0000313" key="3">
    <source>
        <dbReference type="WBParaSite" id="Csp11.Scaffold629.g13521.t1"/>
    </source>
</evidence>
<keyword evidence="2" id="KW-1185">Reference proteome</keyword>
<accession>A0A1I7U043</accession>
<dbReference type="SUPFAM" id="SSF54695">
    <property type="entry name" value="POZ domain"/>
    <property type="match status" value="1"/>
</dbReference>
<dbReference type="Gene3D" id="3.30.710.10">
    <property type="entry name" value="Potassium Channel Kv1.1, Chain A"/>
    <property type="match status" value="1"/>
</dbReference>
<organism evidence="2 3">
    <name type="scientific">Caenorhabditis tropicalis</name>
    <dbReference type="NCBI Taxonomy" id="1561998"/>
    <lineage>
        <taxon>Eukaryota</taxon>
        <taxon>Metazoa</taxon>
        <taxon>Ecdysozoa</taxon>
        <taxon>Nematoda</taxon>
        <taxon>Chromadorea</taxon>
        <taxon>Rhabditida</taxon>
        <taxon>Rhabditina</taxon>
        <taxon>Rhabditomorpha</taxon>
        <taxon>Rhabditoidea</taxon>
        <taxon>Rhabditidae</taxon>
        <taxon>Peloderinae</taxon>
        <taxon>Caenorhabditis</taxon>
    </lineage>
</organism>
<reference evidence="3" key="1">
    <citation type="submission" date="2016-11" db="UniProtKB">
        <authorList>
            <consortium name="WormBaseParasite"/>
        </authorList>
    </citation>
    <scope>IDENTIFICATION</scope>
</reference>
<dbReference type="Pfam" id="PF00651">
    <property type="entry name" value="BTB"/>
    <property type="match status" value="1"/>
</dbReference>